<dbReference type="InterPro" id="IPR050794">
    <property type="entry name" value="CPA2_transporter"/>
</dbReference>
<evidence type="ECO:0000256" key="3">
    <source>
        <dbReference type="ARBA" id="ARBA00022692"/>
    </source>
</evidence>
<evidence type="ECO:0000259" key="8">
    <source>
        <dbReference type="Pfam" id="PF00999"/>
    </source>
</evidence>
<evidence type="ECO:0000256" key="4">
    <source>
        <dbReference type="ARBA" id="ARBA00022989"/>
    </source>
</evidence>
<dbReference type="InterPro" id="IPR038770">
    <property type="entry name" value="Na+/solute_symporter_sf"/>
</dbReference>
<name>A0ABW3M617_9PSEU</name>
<accession>A0ABW3M617</accession>
<sequence length="293" mass="30229">MIPLAAGITLGFFMPQAFFKGDRVTFALLLGVALAVSAIPVIARILMDLRLTEHNVGQLILTASAFDDAVGWLLLSVVSAMASGGALLWVAGSSLGFLLLAVAFTVTVGRHVVQAIMRRTSSTVATAVILMLVCAAGANALGFEPVFGAFLAGIMIGTERGLEPLRVMVLSVFAPVFFVMAGLRMDLTLLAEPAVLLAGLAVLLVAVVGKVGGVYLGARLSHLHHWEAVAVGVGLNARGVIEVIVATIGVRIGVLSTAGYTIVVLVAVVTSVLAPPLLRSAVARLDAVTTTSR</sequence>
<feature type="transmembrane region" description="Helical" evidence="7">
    <location>
        <begin position="257"/>
        <end position="278"/>
    </location>
</feature>
<dbReference type="Gene3D" id="1.20.1530.20">
    <property type="match status" value="1"/>
</dbReference>
<dbReference type="Proteomes" id="UP001597045">
    <property type="component" value="Unassembled WGS sequence"/>
</dbReference>
<feature type="transmembrane region" description="Helical" evidence="7">
    <location>
        <begin position="165"/>
        <end position="183"/>
    </location>
</feature>
<dbReference type="Pfam" id="PF00999">
    <property type="entry name" value="Na_H_Exchanger"/>
    <property type="match status" value="1"/>
</dbReference>
<keyword evidence="3 7" id="KW-0812">Transmembrane</keyword>
<evidence type="ECO:0000256" key="7">
    <source>
        <dbReference type="SAM" id="Phobius"/>
    </source>
</evidence>
<dbReference type="EMBL" id="JBHTIS010000529">
    <property type="protein sequence ID" value="MFD1046126.1"/>
    <property type="molecule type" value="Genomic_DNA"/>
</dbReference>
<feature type="domain" description="Cation/H+ exchanger transmembrane" evidence="8">
    <location>
        <begin position="2"/>
        <end position="278"/>
    </location>
</feature>
<feature type="transmembrane region" description="Helical" evidence="7">
    <location>
        <begin position="228"/>
        <end position="250"/>
    </location>
</feature>
<protein>
    <submittedName>
        <fullName evidence="9">Cation:proton antiporter</fullName>
    </submittedName>
</protein>
<keyword evidence="2" id="KW-0813">Transport</keyword>
<comment type="caution">
    <text evidence="9">The sequence shown here is derived from an EMBL/GenBank/DDBJ whole genome shotgun (WGS) entry which is preliminary data.</text>
</comment>
<evidence type="ECO:0000256" key="2">
    <source>
        <dbReference type="ARBA" id="ARBA00022448"/>
    </source>
</evidence>
<keyword evidence="10" id="KW-1185">Reference proteome</keyword>
<feature type="transmembrane region" description="Helical" evidence="7">
    <location>
        <begin position="29"/>
        <end position="47"/>
    </location>
</feature>
<evidence type="ECO:0000256" key="5">
    <source>
        <dbReference type="ARBA" id="ARBA00023065"/>
    </source>
</evidence>
<evidence type="ECO:0000256" key="6">
    <source>
        <dbReference type="ARBA" id="ARBA00023136"/>
    </source>
</evidence>
<evidence type="ECO:0000313" key="10">
    <source>
        <dbReference type="Proteomes" id="UP001597045"/>
    </source>
</evidence>
<keyword evidence="6 7" id="KW-0472">Membrane</keyword>
<feature type="transmembrane region" description="Helical" evidence="7">
    <location>
        <begin position="127"/>
        <end position="153"/>
    </location>
</feature>
<evidence type="ECO:0000256" key="1">
    <source>
        <dbReference type="ARBA" id="ARBA00004141"/>
    </source>
</evidence>
<proteinExistence type="predicted"/>
<reference evidence="10" key="1">
    <citation type="journal article" date="2019" name="Int. J. Syst. Evol. Microbiol.">
        <title>The Global Catalogue of Microorganisms (GCM) 10K type strain sequencing project: providing services to taxonomists for standard genome sequencing and annotation.</title>
        <authorList>
            <consortium name="The Broad Institute Genomics Platform"/>
            <consortium name="The Broad Institute Genome Sequencing Center for Infectious Disease"/>
            <person name="Wu L."/>
            <person name="Ma J."/>
        </authorList>
    </citation>
    <scope>NUCLEOTIDE SEQUENCE [LARGE SCALE GENOMIC DNA]</scope>
    <source>
        <strain evidence="10">JCM 31486</strain>
    </source>
</reference>
<dbReference type="PANTHER" id="PTHR32468:SF0">
    <property type="entry name" value="K(+)_H(+) ANTIPORTER 1"/>
    <property type="match status" value="1"/>
</dbReference>
<feature type="transmembrane region" description="Helical" evidence="7">
    <location>
        <begin position="59"/>
        <end position="80"/>
    </location>
</feature>
<dbReference type="InterPro" id="IPR006153">
    <property type="entry name" value="Cation/H_exchanger_TM"/>
</dbReference>
<evidence type="ECO:0000313" key="9">
    <source>
        <dbReference type="EMBL" id="MFD1046126.1"/>
    </source>
</evidence>
<dbReference type="PANTHER" id="PTHR32468">
    <property type="entry name" value="CATION/H + ANTIPORTER"/>
    <property type="match status" value="1"/>
</dbReference>
<feature type="transmembrane region" description="Helical" evidence="7">
    <location>
        <begin position="86"/>
        <end position="106"/>
    </location>
</feature>
<organism evidence="9 10">
    <name type="scientific">Kibdelosporangium lantanae</name>
    <dbReference type="NCBI Taxonomy" id="1497396"/>
    <lineage>
        <taxon>Bacteria</taxon>
        <taxon>Bacillati</taxon>
        <taxon>Actinomycetota</taxon>
        <taxon>Actinomycetes</taxon>
        <taxon>Pseudonocardiales</taxon>
        <taxon>Pseudonocardiaceae</taxon>
        <taxon>Kibdelosporangium</taxon>
    </lineage>
</organism>
<comment type="subcellular location">
    <subcellularLocation>
        <location evidence="1">Membrane</location>
        <topology evidence="1">Multi-pass membrane protein</topology>
    </subcellularLocation>
</comment>
<keyword evidence="5" id="KW-0406">Ion transport</keyword>
<feature type="transmembrane region" description="Helical" evidence="7">
    <location>
        <begin position="195"/>
        <end position="216"/>
    </location>
</feature>
<keyword evidence="4 7" id="KW-1133">Transmembrane helix</keyword>
<gene>
    <name evidence="9" type="ORF">ACFQ1S_11405</name>
</gene>